<reference evidence="4 5" key="1">
    <citation type="submission" date="2009-01" db="EMBL/GenBank/DDBJ databases">
        <title>Complete sequence of chromosome of Methylobacterium nodulans ORS 2060.</title>
        <authorList>
            <consortium name="US DOE Joint Genome Institute"/>
            <person name="Lucas S."/>
            <person name="Copeland A."/>
            <person name="Lapidus A."/>
            <person name="Glavina del Rio T."/>
            <person name="Dalin E."/>
            <person name="Tice H."/>
            <person name="Bruce D."/>
            <person name="Goodwin L."/>
            <person name="Pitluck S."/>
            <person name="Sims D."/>
            <person name="Brettin T."/>
            <person name="Detter J.C."/>
            <person name="Han C."/>
            <person name="Larimer F."/>
            <person name="Land M."/>
            <person name="Hauser L."/>
            <person name="Kyrpides N."/>
            <person name="Ivanova N."/>
            <person name="Marx C.J."/>
            <person name="Richardson P."/>
        </authorList>
    </citation>
    <scope>NUCLEOTIDE SEQUENCE [LARGE SCALE GENOMIC DNA]</scope>
    <source>
        <strain evidence="5">LMG 21967 / CNCM I-2342 / ORS 2060</strain>
    </source>
</reference>
<dbReference type="EMBL" id="CP001349">
    <property type="protein sequence ID" value="ACL58056.1"/>
    <property type="molecule type" value="Genomic_DNA"/>
</dbReference>
<evidence type="ECO:0000259" key="3">
    <source>
        <dbReference type="SMART" id="SM01119"/>
    </source>
</evidence>
<dbReference type="RefSeq" id="WP_015929726.1">
    <property type="nucleotide sequence ID" value="NC_011894.1"/>
</dbReference>
<evidence type="ECO:0000313" key="4">
    <source>
        <dbReference type="EMBL" id="ACL58056.1"/>
    </source>
</evidence>
<dbReference type="PANTHER" id="PTHR28004">
    <property type="entry name" value="ZGC:162816-RELATED"/>
    <property type="match status" value="1"/>
</dbReference>
<dbReference type="CDD" id="cd06812">
    <property type="entry name" value="PLPDE_III_DSD_D-TA_like_1"/>
    <property type="match status" value="1"/>
</dbReference>
<evidence type="ECO:0000256" key="1">
    <source>
        <dbReference type="ARBA" id="ARBA00005323"/>
    </source>
</evidence>
<dbReference type="Proteomes" id="UP000008207">
    <property type="component" value="Chromosome"/>
</dbReference>
<dbReference type="Gene3D" id="2.40.37.20">
    <property type="entry name" value="D-serine dehydratase-like domain"/>
    <property type="match status" value="1"/>
</dbReference>
<protein>
    <submittedName>
        <fullName evidence="4">Alanine racemase domain protein</fullName>
    </submittedName>
</protein>
<dbReference type="eggNOG" id="COG3616">
    <property type="taxonomic scope" value="Bacteria"/>
</dbReference>
<keyword evidence="2" id="KW-0456">Lyase</keyword>
<dbReference type="InterPro" id="IPR042208">
    <property type="entry name" value="D-ser_dehydrat-like_sf"/>
</dbReference>
<dbReference type="SUPFAM" id="SSF51419">
    <property type="entry name" value="PLP-binding barrel"/>
    <property type="match status" value="1"/>
</dbReference>
<proteinExistence type="inferred from homology"/>
<dbReference type="GO" id="GO:0008721">
    <property type="term" value="F:D-serine ammonia-lyase activity"/>
    <property type="evidence" value="ECO:0007669"/>
    <property type="project" value="TreeGrafter"/>
</dbReference>
<feature type="domain" description="D-serine dehydratase-like" evidence="3">
    <location>
        <begin position="271"/>
        <end position="378"/>
    </location>
</feature>
<dbReference type="InterPro" id="IPR001608">
    <property type="entry name" value="Ala_racemase_N"/>
</dbReference>
<sequence>MLVAQPNAKPPTPRSCPALDALQTPCLLLDEVRLRANVERMRAHLTRLGVAFRPHLKTAKSLDVARIAMTAPEGPAMVSTLREAEYFARGGVRDMIYGVGIAPAKLARVSAIRAGGADLTVILDSLEQAEAVADHSSSSSDPLPVLIEVDADGHRSGVAPGDADTLLAIGRLLLAGGVSLRGVLLHAGDSYALSDPEALAAAAEAERRAAVTAAETLRAAGLPCPMVSVGSTPTARYARNLVGVTEVRAGVFMFGDLFQAGVGAVAMEDIALSVLATVIGHQRAKGWIITDAGWMALSRDRGTARQKVDQGYGVVCNLAGQPYPDLIVADTNQEHGIVALRRGSDAALPDLPVGARVRILPNHACATGAQHDCYYVLDGSGRVGAVWPRINGW</sequence>
<dbReference type="SMART" id="SM01119">
    <property type="entry name" value="D-ser_dehydrat"/>
    <property type="match status" value="1"/>
</dbReference>
<comment type="similarity">
    <text evidence="1">Belongs to the DSD1 family.</text>
</comment>
<evidence type="ECO:0000256" key="2">
    <source>
        <dbReference type="ARBA" id="ARBA00023239"/>
    </source>
</evidence>
<name>B8IJK8_METNO</name>
<accession>B8IJK8</accession>
<dbReference type="Pfam" id="PF01168">
    <property type="entry name" value="Ala_racemase_N"/>
    <property type="match status" value="1"/>
</dbReference>
<dbReference type="PANTHER" id="PTHR28004:SF2">
    <property type="entry name" value="D-SERINE DEHYDRATASE"/>
    <property type="match status" value="1"/>
</dbReference>
<dbReference type="STRING" id="460265.Mnod_3125"/>
<dbReference type="GO" id="GO:0036088">
    <property type="term" value="P:D-serine catabolic process"/>
    <property type="evidence" value="ECO:0007669"/>
    <property type="project" value="TreeGrafter"/>
</dbReference>
<keyword evidence="5" id="KW-1185">Reference proteome</keyword>
<dbReference type="AlphaFoldDB" id="B8IJK8"/>
<evidence type="ECO:0000313" key="5">
    <source>
        <dbReference type="Proteomes" id="UP000008207"/>
    </source>
</evidence>
<organism evidence="4 5">
    <name type="scientific">Methylobacterium nodulans (strain LMG 21967 / CNCM I-2342 / ORS 2060)</name>
    <dbReference type="NCBI Taxonomy" id="460265"/>
    <lineage>
        <taxon>Bacteria</taxon>
        <taxon>Pseudomonadati</taxon>
        <taxon>Pseudomonadota</taxon>
        <taxon>Alphaproteobacteria</taxon>
        <taxon>Hyphomicrobiales</taxon>
        <taxon>Methylobacteriaceae</taxon>
        <taxon>Methylobacterium</taxon>
    </lineage>
</organism>
<dbReference type="HOGENOM" id="CLU_031639_2_2_5"/>
<gene>
    <name evidence="4" type="ordered locus">Mnod_3125</name>
</gene>
<dbReference type="OrthoDB" id="9772497at2"/>
<dbReference type="KEGG" id="mno:Mnod_3125"/>
<dbReference type="InterPro" id="IPR029066">
    <property type="entry name" value="PLP-binding_barrel"/>
</dbReference>
<dbReference type="Gene3D" id="3.20.20.10">
    <property type="entry name" value="Alanine racemase"/>
    <property type="match status" value="1"/>
</dbReference>
<dbReference type="InterPro" id="IPR051466">
    <property type="entry name" value="D-amino_acid_metab_enzyme"/>
</dbReference>
<dbReference type="InterPro" id="IPR026956">
    <property type="entry name" value="D-ser_dehydrat-like_dom"/>
</dbReference>
<dbReference type="Pfam" id="PF14031">
    <property type="entry name" value="D-ser_dehydrat"/>
    <property type="match status" value="1"/>
</dbReference>